<keyword evidence="2" id="KW-1185">Reference proteome</keyword>
<dbReference type="RefSeq" id="WP_321551165.1">
    <property type="nucleotide sequence ID" value="NZ_JAXIVS010000020.1"/>
</dbReference>
<dbReference type="PANTHER" id="PTHR34070">
    <property type="entry name" value="ARMADILLO-TYPE FOLD"/>
    <property type="match status" value="1"/>
</dbReference>
<sequence>MHPSDTVMRELAQAADPEKAAFLPRFFKTGPGEYAEGDRFLGVTVPLQRRIAKRHRDMPLAELEALVRSPIHEHRFTGFLILIEQFQAAEAPTRARLFAFCRKHLKQLNNWDLVDLVAPKLIGAHLIEHPELRPMLHTFAGSPSLWRRRIAIITTQAFIRRRDLQETLVLAERLLDDPHDLIHKAVGWMLREVGQKDLTALESFLERHAQRMPRTMLRYALERLPPQRRQDFMAR</sequence>
<dbReference type="CDD" id="cd06561">
    <property type="entry name" value="AlkD_like"/>
    <property type="match status" value="1"/>
</dbReference>
<name>A0ABU5HGG2_9BACT</name>
<reference evidence="1 2" key="1">
    <citation type="submission" date="2023-12" db="EMBL/GenBank/DDBJ databases">
        <title>the genome sequence of Hyalangium sp. s54d21.</title>
        <authorList>
            <person name="Zhang X."/>
        </authorList>
    </citation>
    <scope>NUCLEOTIDE SEQUENCE [LARGE SCALE GENOMIC DNA]</scope>
    <source>
        <strain evidence="2">s54d21</strain>
    </source>
</reference>
<protein>
    <submittedName>
        <fullName evidence="1">DNA alkylation repair protein</fullName>
    </submittedName>
</protein>
<dbReference type="InterPro" id="IPR014825">
    <property type="entry name" value="DNA_alkylation"/>
</dbReference>
<gene>
    <name evidence="1" type="ORF">SYV04_39050</name>
</gene>
<dbReference type="EMBL" id="JAXIVS010000020">
    <property type="protein sequence ID" value="MDY7232451.1"/>
    <property type="molecule type" value="Genomic_DNA"/>
</dbReference>
<dbReference type="SUPFAM" id="SSF48371">
    <property type="entry name" value="ARM repeat"/>
    <property type="match status" value="1"/>
</dbReference>
<evidence type="ECO:0000313" key="2">
    <source>
        <dbReference type="Proteomes" id="UP001291309"/>
    </source>
</evidence>
<dbReference type="InterPro" id="IPR016024">
    <property type="entry name" value="ARM-type_fold"/>
</dbReference>
<proteinExistence type="predicted"/>
<dbReference type="Gene3D" id="1.25.10.90">
    <property type="match status" value="1"/>
</dbReference>
<accession>A0ABU5HGG2</accession>
<dbReference type="PANTHER" id="PTHR34070:SF1">
    <property type="entry name" value="DNA ALKYLATION REPAIR PROTEIN"/>
    <property type="match status" value="1"/>
</dbReference>
<dbReference type="Proteomes" id="UP001291309">
    <property type="component" value="Unassembled WGS sequence"/>
</dbReference>
<dbReference type="Pfam" id="PF08713">
    <property type="entry name" value="DNA_alkylation"/>
    <property type="match status" value="1"/>
</dbReference>
<evidence type="ECO:0000313" key="1">
    <source>
        <dbReference type="EMBL" id="MDY7232451.1"/>
    </source>
</evidence>
<organism evidence="1 2">
    <name type="scientific">Hyalangium rubrum</name>
    <dbReference type="NCBI Taxonomy" id="3103134"/>
    <lineage>
        <taxon>Bacteria</taxon>
        <taxon>Pseudomonadati</taxon>
        <taxon>Myxococcota</taxon>
        <taxon>Myxococcia</taxon>
        <taxon>Myxococcales</taxon>
        <taxon>Cystobacterineae</taxon>
        <taxon>Archangiaceae</taxon>
        <taxon>Hyalangium</taxon>
    </lineage>
</organism>
<comment type="caution">
    <text evidence="1">The sequence shown here is derived from an EMBL/GenBank/DDBJ whole genome shotgun (WGS) entry which is preliminary data.</text>
</comment>